<evidence type="ECO:0000256" key="1">
    <source>
        <dbReference type="SAM" id="MobiDB-lite"/>
    </source>
</evidence>
<feature type="transmembrane region" description="Helical" evidence="2">
    <location>
        <begin position="50"/>
        <end position="71"/>
    </location>
</feature>
<name>A0ABP0B536_9PEZI</name>
<organism evidence="3 4">
    <name type="scientific">Sporothrix bragantina</name>
    <dbReference type="NCBI Taxonomy" id="671064"/>
    <lineage>
        <taxon>Eukaryota</taxon>
        <taxon>Fungi</taxon>
        <taxon>Dikarya</taxon>
        <taxon>Ascomycota</taxon>
        <taxon>Pezizomycotina</taxon>
        <taxon>Sordariomycetes</taxon>
        <taxon>Sordariomycetidae</taxon>
        <taxon>Ophiostomatales</taxon>
        <taxon>Ophiostomataceae</taxon>
        <taxon>Sporothrix</taxon>
    </lineage>
</organism>
<gene>
    <name evidence="3" type="ORF">SBRCBS47491_002148</name>
</gene>
<evidence type="ECO:0000256" key="2">
    <source>
        <dbReference type="SAM" id="Phobius"/>
    </source>
</evidence>
<feature type="region of interest" description="Disordered" evidence="1">
    <location>
        <begin position="75"/>
        <end position="129"/>
    </location>
</feature>
<keyword evidence="2" id="KW-0472">Membrane</keyword>
<reference evidence="3 4" key="1">
    <citation type="submission" date="2024-01" db="EMBL/GenBank/DDBJ databases">
        <authorList>
            <person name="Allen C."/>
            <person name="Tagirdzhanova G."/>
        </authorList>
    </citation>
    <scope>NUCLEOTIDE SEQUENCE [LARGE SCALE GENOMIC DNA]</scope>
</reference>
<accession>A0ABP0B536</accession>
<keyword evidence="2" id="KW-1133">Transmembrane helix</keyword>
<feature type="compositionally biased region" description="Low complexity" evidence="1">
    <location>
        <begin position="75"/>
        <end position="84"/>
    </location>
</feature>
<evidence type="ECO:0000313" key="4">
    <source>
        <dbReference type="Proteomes" id="UP001642406"/>
    </source>
</evidence>
<evidence type="ECO:0000313" key="3">
    <source>
        <dbReference type="EMBL" id="CAK7214454.1"/>
    </source>
</evidence>
<dbReference type="EMBL" id="CAWUHC010000012">
    <property type="protein sequence ID" value="CAK7214454.1"/>
    <property type="molecule type" value="Genomic_DNA"/>
</dbReference>
<proteinExistence type="predicted"/>
<feature type="compositionally biased region" description="Low complexity" evidence="1">
    <location>
        <begin position="117"/>
        <end position="129"/>
    </location>
</feature>
<sequence>MTFETLPRVAANAGEDPYLALFLRLVAAQERSAAALEKQASQKPDPEMTWTAALVIGLLLALMIGQVVYIAKYHSSSPVTSSTPNPADPSPQPEEEGEEETTHDTGREQGGPRPTASSGTVTRSMSSSH</sequence>
<keyword evidence="2" id="KW-0812">Transmembrane</keyword>
<protein>
    <submittedName>
        <fullName evidence="3">Uncharacterized protein</fullName>
    </submittedName>
</protein>
<comment type="caution">
    <text evidence="3">The sequence shown here is derived from an EMBL/GenBank/DDBJ whole genome shotgun (WGS) entry which is preliminary data.</text>
</comment>
<dbReference type="Proteomes" id="UP001642406">
    <property type="component" value="Unassembled WGS sequence"/>
</dbReference>
<keyword evidence="4" id="KW-1185">Reference proteome</keyword>